<evidence type="ECO:0000313" key="6">
    <source>
        <dbReference type="Proteomes" id="UP000065511"/>
    </source>
</evidence>
<proteinExistence type="inferred from homology"/>
<feature type="coiled-coil region" evidence="2">
    <location>
        <begin position="62"/>
        <end position="149"/>
    </location>
</feature>
<dbReference type="Pfam" id="PF04740">
    <property type="entry name" value="LXG"/>
    <property type="match status" value="1"/>
</dbReference>
<accession>A0ABM5WA69</accession>
<dbReference type="InterPro" id="IPR006829">
    <property type="entry name" value="LXG_dom"/>
</dbReference>
<keyword evidence="6" id="KW-1185">Reference proteome</keyword>
<evidence type="ECO:0000259" key="4">
    <source>
        <dbReference type="PROSITE" id="PS51756"/>
    </source>
</evidence>
<comment type="similarity">
    <text evidence="1">In the N-terminal section; belongs to the LXG family.</text>
</comment>
<protein>
    <recommendedName>
        <fullName evidence="4">LXG domain-containing protein</fullName>
    </recommendedName>
</protein>
<evidence type="ECO:0000313" key="5">
    <source>
        <dbReference type="EMBL" id="ALS02046.1"/>
    </source>
</evidence>
<evidence type="ECO:0000256" key="3">
    <source>
        <dbReference type="SAM" id="MobiDB-lite"/>
    </source>
</evidence>
<feature type="domain" description="LXG" evidence="4">
    <location>
        <begin position="1"/>
        <end position="227"/>
    </location>
</feature>
<dbReference type="RefSeq" id="WP_071878687.1">
    <property type="nucleotide sequence ID" value="NZ_JXLC01000024.1"/>
</dbReference>
<dbReference type="Proteomes" id="UP000065511">
    <property type="component" value="Chromosome"/>
</dbReference>
<dbReference type="PROSITE" id="PS51756">
    <property type="entry name" value="LXG"/>
    <property type="match status" value="1"/>
</dbReference>
<evidence type="ECO:0000256" key="2">
    <source>
        <dbReference type="SAM" id="Coils"/>
    </source>
</evidence>
<name>A0ABM5WA69_9ENTE</name>
<gene>
    <name evidence="5" type="ORF">ATZ33_11815</name>
</gene>
<sequence length="483" mass="54923">MKVDSAEIKSIAVLFGNKVPETTGQLESIANVFKEIIIDPEMEGKALKTAKKYYEQVYIPVIENLSCVIEDANQEMIRYQLDFSEQVTSSVGEQIDTDQLETAENRIEQEIQRYIEIIDEFKKAPLADMQQMTNTVRGAESRKNELKAKREKVESFEGAHSNHFSNIITEIQHIQTMINSFKNGIPFNSDGSAYVLTSGQKASMNYLSECTEQRKEKENESAPPDIGDRVWMEINEGSYREWVLVEKGTYYATQADLIVTKKYKEWALKYGKVEVMKEYSTAEFDYHLAIINTGIDPNTGFPVEDWEKWRSWGFVLSTVSTVAISVYGTYKMYKGAVTAPSSSKKASGSEVPKLSTLTEAERLRLANQYKKKSPINIPEDANIKAQSKNGYEQISYKWKENGETIEVRWHTRTPGAPEGQGNTFVVEKTIPGTADGQRRSQQILVGKDKWVSKNDWQKAITDRKNGVSTPEQDKMLTEGHWKE</sequence>
<dbReference type="EMBL" id="CP013614">
    <property type="protein sequence ID" value="ALS02046.1"/>
    <property type="molecule type" value="Genomic_DNA"/>
</dbReference>
<evidence type="ECO:0000256" key="1">
    <source>
        <dbReference type="ARBA" id="ARBA00034117"/>
    </source>
</evidence>
<keyword evidence="2" id="KW-0175">Coiled coil</keyword>
<feature type="region of interest" description="Disordered" evidence="3">
    <location>
        <begin position="461"/>
        <end position="483"/>
    </location>
</feature>
<reference evidence="5 6" key="1">
    <citation type="submission" date="2015-12" db="EMBL/GenBank/DDBJ databases">
        <authorList>
            <person name="Lauer A."/>
            <person name="Humrighouse B."/>
            <person name="Loparev V."/>
            <person name="Shewmaker P.L."/>
            <person name="Whitney A.M."/>
            <person name="McLaughlin R.W."/>
        </authorList>
    </citation>
    <scope>NUCLEOTIDE SEQUENCE [LARGE SCALE GENOMIC DNA]</scope>
    <source>
        <strain evidence="5 6">LMG 23085</strain>
    </source>
</reference>
<organism evidence="5 6">
    <name type="scientific">Enterococcus silesiacus</name>
    <dbReference type="NCBI Taxonomy" id="332949"/>
    <lineage>
        <taxon>Bacteria</taxon>
        <taxon>Bacillati</taxon>
        <taxon>Bacillota</taxon>
        <taxon>Bacilli</taxon>
        <taxon>Lactobacillales</taxon>
        <taxon>Enterococcaceae</taxon>
        <taxon>Enterococcus</taxon>
    </lineage>
</organism>